<feature type="domain" description="Transglutaminase-like" evidence="1">
    <location>
        <begin position="173"/>
        <end position="233"/>
    </location>
</feature>
<organism evidence="2 3">
    <name type="scientific">Janthinobacterium psychrotolerans</name>
    <dbReference type="NCBI Taxonomy" id="1747903"/>
    <lineage>
        <taxon>Bacteria</taxon>
        <taxon>Pseudomonadati</taxon>
        <taxon>Pseudomonadota</taxon>
        <taxon>Betaproteobacteria</taxon>
        <taxon>Burkholderiales</taxon>
        <taxon>Oxalobacteraceae</taxon>
        <taxon>Janthinobacterium</taxon>
    </lineage>
</organism>
<dbReference type="PANTHER" id="PTHR33490">
    <property type="entry name" value="BLR5614 PROTEIN-RELATED"/>
    <property type="match status" value="1"/>
</dbReference>
<dbReference type="Proteomes" id="UP000092713">
    <property type="component" value="Unassembled WGS sequence"/>
</dbReference>
<dbReference type="AlphaFoldDB" id="A0A1A7BWY0"/>
<keyword evidence="2" id="KW-0645">Protease</keyword>
<sequence>MMVQTTLILKAIHAMWLRTACKLEFTLDGATPFILMLRPRSGAQQWVAREAYTLTPSVPVAEFTDMYGNLCQRLVAPAGEFAIETSADVMTADDIDVAPGAPFDAVQQLPDAVLAFLLPSRYCESEQFATMAGEIVAGAAPGYDQASALCDWIRREVRFDPATVYGQMTAVEVNQRREGVCRDLAHLGIALCRSLCIPARMVVGYLHGLAPMDLHAWFEAWVGGRWYTFDPTQQMARGGRVTLAYGHDAADVAIFNQFGPALPPHRMRVTVQPLAPPV</sequence>
<evidence type="ECO:0000313" key="2">
    <source>
        <dbReference type="EMBL" id="OBV38017.1"/>
    </source>
</evidence>
<keyword evidence="2" id="KW-0378">Hydrolase</keyword>
<dbReference type="Gene3D" id="3.10.620.30">
    <property type="match status" value="1"/>
</dbReference>
<evidence type="ECO:0000259" key="1">
    <source>
        <dbReference type="SMART" id="SM00460"/>
    </source>
</evidence>
<dbReference type="GO" id="GO:0008233">
    <property type="term" value="F:peptidase activity"/>
    <property type="evidence" value="ECO:0007669"/>
    <property type="project" value="UniProtKB-KW"/>
</dbReference>
<proteinExistence type="predicted"/>
<keyword evidence="3" id="KW-1185">Reference proteome</keyword>
<dbReference type="Gene3D" id="2.60.40.2250">
    <property type="match status" value="1"/>
</dbReference>
<dbReference type="SUPFAM" id="SSF54001">
    <property type="entry name" value="Cysteine proteinases"/>
    <property type="match status" value="1"/>
</dbReference>
<evidence type="ECO:0000313" key="3">
    <source>
        <dbReference type="Proteomes" id="UP000092713"/>
    </source>
</evidence>
<comment type="caution">
    <text evidence="2">The sequence shown here is derived from an EMBL/GenBank/DDBJ whole genome shotgun (WGS) entry which is preliminary data.</text>
</comment>
<dbReference type="InterPro" id="IPR038765">
    <property type="entry name" value="Papain-like_cys_pep_sf"/>
</dbReference>
<dbReference type="EMBL" id="LOCQ01000059">
    <property type="protein sequence ID" value="OBV38017.1"/>
    <property type="molecule type" value="Genomic_DNA"/>
</dbReference>
<reference evidence="2 3" key="1">
    <citation type="submission" date="2016-04" db="EMBL/GenBank/DDBJ databases">
        <title>Draft genome sequence of Janthinobacterium psychrotolerans sp. nov., isolated from freshwater sediments in Denmark.</title>
        <authorList>
            <person name="Gong X."/>
            <person name="Skrivergaard S."/>
            <person name="Korsgaard B.S."/>
            <person name="Schreiber L."/>
            <person name="Marshall I.P."/>
            <person name="Finster K."/>
            <person name="Schramm A."/>
        </authorList>
    </citation>
    <scope>NUCLEOTIDE SEQUENCE [LARGE SCALE GENOMIC DNA]</scope>
    <source>
        <strain evidence="2 3">S3-2</strain>
    </source>
</reference>
<dbReference type="InterPro" id="IPR002931">
    <property type="entry name" value="Transglutaminase-like"/>
</dbReference>
<dbReference type="RefSeq" id="WP_245714420.1">
    <property type="nucleotide sequence ID" value="NZ_LOCQ01000059.1"/>
</dbReference>
<dbReference type="STRING" id="1747903.ASR47_1004292"/>
<dbReference type="Pfam" id="PF01841">
    <property type="entry name" value="Transglut_core"/>
    <property type="match status" value="1"/>
</dbReference>
<dbReference type="PANTHER" id="PTHR33490:SF12">
    <property type="entry name" value="BLL5557 PROTEIN"/>
    <property type="match status" value="1"/>
</dbReference>
<gene>
    <name evidence="2" type="ORF">ASR47_1004292</name>
</gene>
<dbReference type="SMART" id="SM00460">
    <property type="entry name" value="TGc"/>
    <property type="match status" value="1"/>
</dbReference>
<accession>A0A1A7BWY0</accession>
<protein>
    <submittedName>
        <fullName evidence="2">Transglutaminase-like enzyme, putative cysteine protease</fullName>
    </submittedName>
</protein>
<dbReference type="GO" id="GO:0006508">
    <property type="term" value="P:proteolysis"/>
    <property type="evidence" value="ECO:0007669"/>
    <property type="project" value="UniProtKB-KW"/>
</dbReference>
<name>A0A1A7BWY0_9BURK</name>